<dbReference type="InterPro" id="IPR029063">
    <property type="entry name" value="SAM-dependent_MTases_sf"/>
</dbReference>
<dbReference type="EMBL" id="HBIW01023517">
    <property type="protein sequence ID" value="CAE0704812.1"/>
    <property type="molecule type" value="Transcribed_RNA"/>
</dbReference>
<name>A0A7S4A654_9STRA</name>
<evidence type="ECO:0000256" key="1">
    <source>
        <dbReference type="ARBA" id="ARBA00022603"/>
    </source>
</evidence>
<gene>
    <name evidence="5" type="ORF">PCAL00307_LOCUS20260</name>
    <name evidence="6" type="ORF">PECAL_5P05280</name>
</gene>
<dbReference type="Proteomes" id="UP000789595">
    <property type="component" value="Unassembled WGS sequence"/>
</dbReference>
<evidence type="ECO:0000313" key="6">
    <source>
        <dbReference type="EMBL" id="CAH0375975.1"/>
    </source>
</evidence>
<evidence type="ECO:0008006" key="8">
    <source>
        <dbReference type="Google" id="ProtNLM"/>
    </source>
</evidence>
<evidence type="ECO:0000256" key="4">
    <source>
        <dbReference type="SAM" id="MobiDB-lite"/>
    </source>
</evidence>
<evidence type="ECO:0000256" key="3">
    <source>
        <dbReference type="ARBA" id="ARBA00022691"/>
    </source>
</evidence>
<reference evidence="6" key="2">
    <citation type="submission" date="2021-11" db="EMBL/GenBank/DDBJ databases">
        <authorList>
            <consortium name="Genoscope - CEA"/>
            <person name="William W."/>
        </authorList>
    </citation>
    <scope>NUCLEOTIDE SEQUENCE</scope>
</reference>
<evidence type="ECO:0000313" key="7">
    <source>
        <dbReference type="Proteomes" id="UP000789595"/>
    </source>
</evidence>
<dbReference type="Gene3D" id="3.40.50.150">
    <property type="entry name" value="Vaccinia Virus protein VP39"/>
    <property type="match status" value="1"/>
</dbReference>
<sequence>MRLAAFAILHAAAAKKTKRWCGAQGLEQYKRGIDRDQLEGWGVLLLGAHATTIPEIAPLAESMRSRLGTLVMTAAERNDAWDELCSRDGAHCFVGDVPLVPHKAAAVVAIDHWDFSRESGMAYARRLRELMHPEGRLLIGTTNNATSTLSPEKWSDALDAAGFPFVFFAKDGCDDAIAATVPGTGPLIQAERRMEIVDDVLTPPCDVIDGRILRTRLNERDERASLYEGAYFGKDHAIRAVRVGPWWNATQEAVERVWLNLEGVQATGEPFAVIPKYFATFNEHVARLVPANATRVLDVGCGAGLFLKKLKEERPSLIIDGVEPDPIAALAAKEHLDSITHGSMPEIANIFSDDTYDAIILSDVLEHLVHPDKLLRALSPKLTRGGVLCISLPNIRFWPEFVRPLLTGAWDYAPHGVLDRTHLRWFTYSSFMRLADAAGFIEAAPLLRMHYGEDQKAPRSLLEALAADAGSDAANSFYDESDVRQYLITLKRRDEPPPPRPYDPAILEARLAEIDKWQTDQRWTGASRDSESEWVSPTDQAKRVEL</sequence>
<keyword evidence="3" id="KW-0949">S-adenosyl-L-methionine</keyword>
<dbReference type="PANTHER" id="PTHR43464">
    <property type="entry name" value="METHYLTRANSFERASE"/>
    <property type="match status" value="1"/>
</dbReference>
<accession>A0A7S4A654</accession>
<dbReference type="EMBL" id="CAKKNE010000005">
    <property type="protein sequence ID" value="CAH0375975.1"/>
    <property type="molecule type" value="Genomic_DNA"/>
</dbReference>
<dbReference type="AlphaFoldDB" id="A0A7S4A654"/>
<reference evidence="5" key="1">
    <citation type="submission" date="2021-01" db="EMBL/GenBank/DDBJ databases">
        <authorList>
            <person name="Corre E."/>
            <person name="Pelletier E."/>
            <person name="Niang G."/>
            <person name="Scheremetjew M."/>
            <person name="Finn R."/>
            <person name="Kale V."/>
            <person name="Holt S."/>
            <person name="Cochrane G."/>
            <person name="Meng A."/>
            <person name="Brown T."/>
            <person name="Cohen L."/>
        </authorList>
    </citation>
    <scope>NUCLEOTIDE SEQUENCE</scope>
    <source>
        <strain evidence="5">CCMP1756</strain>
    </source>
</reference>
<feature type="region of interest" description="Disordered" evidence="4">
    <location>
        <begin position="522"/>
        <end position="546"/>
    </location>
</feature>
<keyword evidence="2" id="KW-0808">Transferase</keyword>
<dbReference type="SUPFAM" id="SSF53335">
    <property type="entry name" value="S-adenosyl-L-methionine-dependent methyltransferases"/>
    <property type="match status" value="1"/>
</dbReference>
<protein>
    <recommendedName>
        <fullName evidence="8">Methyltransferase domain-containing protein</fullName>
    </recommendedName>
</protein>
<dbReference type="GO" id="GO:0008168">
    <property type="term" value="F:methyltransferase activity"/>
    <property type="evidence" value="ECO:0007669"/>
    <property type="project" value="UniProtKB-KW"/>
</dbReference>
<dbReference type="Pfam" id="PF13489">
    <property type="entry name" value="Methyltransf_23"/>
    <property type="match status" value="1"/>
</dbReference>
<keyword evidence="7" id="KW-1185">Reference proteome</keyword>
<dbReference type="GO" id="GO:0032259">
    <property type="term" value="P:methylation"/>
    <property type="evidence" value="ECO:0007669"/>
    <property type="project" value="UniProtKB-KW"/>
</dbReference>
<dbReference type="OrthoDB" id="3265906at2759"/>
<proteinExistence type="predicted"/>
<evidence type="ECO:0000313" key="5">
    <source>
        <dbReference type="EMBL" id="CAE0704812.1"/>
    </source>
</evidence>
<dbReference type="PANTHER" id="PTHR43464:SF19">
    <property type="entry name" value="UBIQUINONE BIOSYNTHESIS O-METHYLTRANSFERASE, MITOCHONDRIAL"/>
    <property type="match status" value="1"/>
</dbReference>
<organism evidence="5">
    <name type="scientific">Pelagomonas calceolata</name>
    <dbReference type="NCBI Taxonomy" id="35677"/>
    <lineage>
        <taxon>Eukaryota</taxon>
        <taxon>Sar</taxon>
        <taxon>Stramenopiles</taxon>
        <taxon>Ochrophyta</taxon>
        <taxon>Pelagophyceae</taxon>
        <taxon>Pelagomonadales</taxon>
        <taxon>Pelagomonadaceae</taxon>
        <taxon>Pelagomonas</taxon>
    </lineage>
</organism>
<dbReference type="CDD" id="cd02440">
    <property type="entry name" value="AdoMet_MTases"/>
    <property type="match status" value="1"/>
</dbReference>
<evidence type="ECO:0000256" key="2">
    <source>
        <dbReference type="ARBA" id="ARBA00022679"/>
    </source>
</evidence>
<keyword evidence="1" id="KW-0489">Methyltransferase</keyword>